<dbReference type="Proteomes" id="UP000887578">
    <property type="component" value="Unplaced"/>
</dbReference>
<feature type="compositionally biased region" description="Low complexity" evidence="1">
    <location>
        <begin position="51"/>
        <end position="62"/>
    </location>
</feature>
<evidence type="ECO:0000313" key="2">
    <source>
        <dbReference type="Proteomes" id="UP000887578"/>
    </source>
</evidence>
<proteinExistence type="predicted"/>
<evidence type="ECO:0000313" key="3">
    <source>
        <dbReference type="WBParaSite" id="PDA_v2.g29147.t1"/>
    </source>
</evidence>
<protein>
    <submittedName>
        <fullName evidence="3">Uncharacterized protein</fullName>
    </submittedName>
</protein>
<dbReference type="WBParaSite" id="PDA_v2.g29147.t1">
    <property type="protein sequence ID" value="PDA_v2.g29147.t1"/>
    <property type="gene ID" value="PDA_v2.g29147"/>
</dbReference>
<feature type="region of interest" description="Disordered" evidence="1">
    <location>
        <begin position="51"/>
        <end position="70"/>
    </location>
</feature>
<name>A0A914QP44_9BILA</name>
<feature type="compositionally biased region" description="Low complexity" evidence="1">
    <location>
        <begin position="145"/>
        <end position="155"/>
    </location>
</feature>
<reference evidence="3" key="1">
    <citation type="submission" date="2022-11" db="UniProtKB">
        <authorList>
            <consortium name="WormBaseParasite"/>
        </authorList>
    </citation>
    <scope>IDENTIFICATION</scope>
</reference>
<accession>A0A914QP44</accession>
<organism evidence="2 3">
    <name type="scientific">Panagrolaimus davidi</name>
    <dbReference type="NCBI Taxonomy" id="227884"/>
    <lineage>
        <taxon>Eukaryota</taxon>
        <taxon>Metazoa</taxon>
        <taxon>Ecdysozoa</taxon>
        <taxon>Nematoda</taxon>
        <taxon>Chromadorea</taxon>
        <taxon>Rhabditida</taxon>
        <taxon>Tylenchina</taxon>
        <taxon>Panagrolaimomorpha</taxon>
        <taxon>Panagrolaimoidea</taxon>
        <taxon>Panagrolaimidae</taxon>
        <taxon>Panagrolaimus</taxon>
    </lineage>
</organism>
<feature type="compositionally biased region" description="Polar residues" evidence="1">
    <location>
        <begin position="102"/>
        <end position="144"/>
    </location>
</feature>
<sequence>MVQQFAPNEMKEFVRMKPSLLQKSKTELDQIHSTMFVRYICGKAAAASLNIPSTSSNTNISTGKRSAPQISPLPAQNIAAKVRRTENNSTAVISSSSSSLSNVQRPQTISQSRSATTFQTSTNTISQMPSQLSLSASVSKTQAPSQSRSEQNQQQRVDRFAKLVNEYAAQRNMPKTAPPPPAAAANNSSTSDDDIMIIGETKKSSSYSKTTTTSTTSTQKSSSATNLSSKDKLIAERMKNVISQSKPPQSSSPSHSRPSLPTLQSQSGRSRIQAQPPSTNSQSRSNNTTPRSNLPSTSTMPNLTPAALAQFSNFQNSLVQQQLQHLLQNSTPQNQQQIFQAYLATLTNNQQQQQQPPSSNQKR</sequence>
<feature type="compositionally biased region" description="Low complexity" evidence="1">
    <location>
        <begin position="204"/>
        <end position="225"/>
    </location>
</feature>
<feature type="compositionally biased region" description="Polar residues" evidence="1">
    <location>
        <begin position="262"/>
        <end position="273"/>
    </location>
</feature>
<evidence type="ECO:0000256" key="1">
    <source>
        <dbReference type="SAM" id="MobiDB-lite"/>
    </source>
</evidence>
<feature type="region of interest" description="Disordered" evidence="1">
    <location>
        <begin position="242"/>
        <end position="302"/>
    </location>
</feature>
<feature type="region of interest" description="Disordered" evidence="1">
    <location>
        <begin position="84"/>
        <end position="156"/>
    </location>
</feature>
<feature type="compositionally biased region" description="Low complexity" evidence="1">
    <location>
        <begin position="243"/>
        <end position="261"/>
    </location>
</feature>
<feature type="region of interest" description="Disordered" evidence="1">
    <location>
        <begin position="171"/>
        <end position="230"/>
    </location>
</feature>
<feature type="compositionally biased region" description="Low complexity" evidence="1">
    <location>
        <begin position="275"/>
        <end position="293"/>
    </location>
</feature>
<keyword evidence="2" id="KW-1185">Reference proteome</keyword>
<dbReference type="AlphaFoldDB" id="A0A914QP44"/>